<evidence type="ECO:0000256" key="7">
    <source>
        <dbReference type="PROSITE-ProRule" id="PRU01091"/>
    </source>
</evidence>
<dbReference type="SMART" id="SM00448">
    <property type="entry name" value="REC"/>
    <property type="match status" value="1"/>
</dbReference>
<dbReference type="InterPro" id="IPR001867">
    <property type="entry name" value="OmpR/PhoB-type_DNA-bd"/>
</dbReference>
<dbReference type="SUPFAM" id="SSF46894">
    <property type="entry name" value="C-terminal effector domain of the bipartite response regulators"/>
    <property type="match status" value="1"/>
</dbReference>
<organism evidence="10 11">
    <name type="scientific">Streptococcus massiliensis</name>
    <dbReference type="NCBI Taxonomy" id="313439"/>
    <lineage>
        <taxon>Bacteria</taxon>
        <taxon>Bacillati</taxon>
        <taxon>Bacillota</taxon>
        <taxon>Bacilli</taxon>
        <taxon>Lactobacillales</taxon>
        <taxon>Streptococcaceae</taxon>
        <taxon>Streptococcus</taxon>
    </lineage>
</organism>
<dbReference type="GO" id="GO:0032993">
    <property type="term" value="C:protein-DNA complex"/>
    <property type="evidence" value="ECO:0007669"/>
    <property type="project" value="TreeGrafter"/>
</dbReference>
<sequence length="232" mass="27034">MKSMKTHTILVVDDDESILKLVRNILERESYLVTTRNSVSGLELADFVGYDLILLDVMMEPINGFELCSYIRPHVSKPIIFLTAKELEEDKVEGLYCGADDYIVKPFSAKELSARIKAHIRREERYQEQQITEGNCLFYPERYELVCYGKNLKLSEREFKLLKLLASHPQQVFTVEGLYQLLYPESSETQLRSISEYIYQVRQKFKQENLRVIATVRGVGYRWLLEPFASGD</sequence>
<name>A0A380KWW1_9STRE</name>
<dbReference type="OrthoDB" id="9790442at2"/>
<dbReference type="Gene3D" id="1.10.10.10">
    <property type="entry name" value="Winged helix-like DNA-binding domain superfamily/Winged helix DNA-binding domain"/>
    <property type="match status" value="1"/>
</dbReference>
<evidence type="ECO:0000256" key="2">
    <source>
        <dbReference type="ARBA" id="ARBA00023012"/>
    </source>
</evidence>
<dbReference type="RefSeq" id="WP_018371391.1">
    <property type="nucleotide sequence ID" value="NZ_UHFR01000005.1"/>
</dbReference>
<dbReference type="InterPro" id="IPR016032">
    <property type="entry name" value="Sig_transdc_resp-reg_C-effctor"/>
</dbReference>
<dbReference type="EMBL" id="UHFR01000005">
    <property type="protein sequence ID" value="SUN76422.1"/>
    <property type="molecule type" value="Genomic_DNA"/>
</dbReference>
<dbReference type="PANTHER" id="PTHR48111">
    <property type="entry name" value="REGULATOR OF RPOS"/>
    <property type="match status" value="1"/>
</dbReference>
<evidence type="ECO:0000313" key="10">
    <source>
        <dbReference type="EMBL" id="SUN76422.1"/>
    </source>
</evidence>
<dbReference type="PROSITE" id="PS50110">
    <property type="entry name" value="RESPONSE_REGULATORY"/>
    <property type="match status" value="1"/>
</dbReference>
<evidence type="ECO:0000259" key="9">
    <source>
        <dbReference type="PROSITE" id="PS51755"/>
    </source>
</evidence>
<dbReference type="PROSITE" id="PS51755">
    <property type="entry name" value="OMPR_PHOB"/>
    <property type="match status" value="1"/>
</dbReference>
<evidence type="ECO:0000259" key="8">
    <source>
        <dbReference type="PROSITE" id="PS50110"/>
    </source>
</evidence>
<evidence type="ECO:0000256" key="1">
    <source>
        <dbReference type="ARBA" id="ARBA00022553"/>
    </source>
</evidence>
<dbReference type="GO" id="GO:0000156">
    <property type="term" value="F:phosphorelay response regulator activity"/>
    <property type="evidence" value="ECO:0007669"/>
    <property type="project" value="TreeGrafter"/>
</dbReference>
<dbReference type="GO" id="GO:0000976">
    <property type="term" value="F:transcription cis-regulatory region binding"/>
    <property type="evidence" value="ECO:0007669"/>
    <property type="project" value="TreeGrafter"/>
</dbReference>
<dbReference type="SMART" id="SM00862">
    <property type="entry name" value="Trans_reg_C"/>
    <property type="match status" value="1"/>
</dbReference>
<reference evidence="10" key="1">
    <citation type="submission" date="2018-06" db="EMBL/GenBank/DDBJ databases">
        <authorList>
            <consortium name="Pathogen Informatics"/>
            <person name="Doyle S."/>
        </authorList>
    </citation>
    <scope>NUCLEOTIDE SEQUENCE [LARGE SCALE GENOMIC DNA]</scope>
    <source>
        <strain evidence="10">NCTC13765</strain>
    </source>
</reference>
<dbReference type="STRING" id="1123307.GCA_000380065_00706"/>
<evidence type="ECO:0000313" key="11">
    <source>
        <dbReference type="Proteomes" id="UP000254634"/>
    </source>
</evidence>
<dbReference type="InterPro" id="IPR036388">
    <property type="entry name" value="WH-like_DNA-bd_sf"/>
</dbReference>
<keyword evidence="4 7" id="KW-0238">DNA-binding</keyword>
<dbReference type="Gene3D" id="6.10.250.690">
    <property type="match status" value="1"/>
</dbReference>
<dbReference type="PANTHER" id="PTHR48111:SF2">
    <property type="entry name" value="RESPONSE REGULATOR SAER"/>
    <property type="match status" value="1"/>
</dbReference>
<dbReference type="CDD" id="cd17574">
    <property type="entry name" value="REC_OmpR"/>
    <property type="match status" value="1"/>
</dbReference>
<dbReference type="CDD" id="cd00383">
    <property type="entry name" value="trans_reg_C"/>
    <property type="match status" value="1"/>
</dbReference>
<dbReference type="InterPro" id="IPR001789">
    <property type="entry name" value="Sig_transdc_resp-reg_receiver"/>
</dbReference>
<feature type="DNA-binding region" description="OmpR/PhoB-type" evidence="7">
    <location>
        <begin position="128"/>
        <end position="225"/>
    </location>
</feature>
<keyword evidence="3" id="KW-0805">Transcription regulation</keyword>
<dbReference type="Pfam" id="PF00072">
    <property type="entry name" value="Response_reg"/>
    <property type="match status" value="1"/>
</dbReference>
<evidence type="ECO:0000256" key="6">
    <source>
        <dbReference type="PROSITE-ProRule" id="PRU00169"/>
    </source>
</evidence>
<dbReference type="InterPro" id="IPR039420">
    <property type="entry name" value="WalR-like"/>
</dbReference>
<keyword evidence="1 6" id="KW-0597">Phosphoprotein</keyword>
<dbReference type="Proteomes" id="UP000254634">
    <property type="component" value="Unassembled WGS sequence"/>
</dbReference>
<dbReference type="Pfam" id="PF00486">
    <property type="entry name" value="Trans_reg_C"/>
    <property type="match status" value="1"/>
</dbReference>
<dbReference type="InterPro" id="IPR011006">
    <property type="entry name" value="CheY-like_superfamily"/>
</dbReference>
<dbReference type="SUPFAM" id="SSF52172">
    <property type="entry name" value="CheY-like"/>
    <property type="match status" value="1"/>
</dbReference>
<keyword evidence="11" id="KW-1185">Reference proteome</keyword>
<keyword evidence="2" id="KW-0902">Two-component regulatory system</keyword>
<keyword evidence="5" id="KW-0804">Transcription</keyword>
<feature type="domain" description="OmpR/PhoB-type" evidence="9">
    <location>
        <begin position="128"/>
        <end position="225"/>
    </location>
</feature>
<accession>A0A380KWW1</accession>
<proteinExistence type="predicted"/>
<dbReference type="GO" id="GO:0006355">
    <property type="term" value="P:regulation of DNA-templated transcription"/>
    <property type="evidence" value="ECO:0007669"/>
    <property type="project" value="InterPro"/>
</dbReference>
<evidence type="ECO:0000256" key="3">
    <source>
        <dbReference type="ARBA" id="ARBA00023015"/>
    </source>
</evidence>
<dbReference type="Gene3D" id="3.40.50.2300">
    <property type="match status" value="1"/>
</dbReference>
<dbReference type="GO" id="GO:0005829">
    <property type="term" value="C:cytosol"/>
    <property type="evidence" value="ECO:0007669"/>
    <property type="project" value="TreeGrafter"/>
</dbReference>
<protein>
    <submittedName>
        <fullName evidence="10">DNA response regulator</fullName>
    </submittedName>
</protein>
<dbReference type="AlphaFoldDB" id="A0A380KWW1"/>
<feature type="domain" description="Response regulatory" evidence="8">
    <location>
        <begin position="8"/>
        <end position="120"/>
    </location>
</feature>
<gene>
    <name evidence="10" type="primary">yycF</name>
    <name evidence="10" type="ORF">NCTC13765_00912</name>
</gene>
<evidence type="ECO:0000256" key="5">
    <source>
        <dbReference type="ARBA" id="ARBA00023163"/>
    </source>
</evidence>
<feature type="modified residue" description="4-aspartylphosphate" evidence="6">
    <location>
        <position position="56"/>
    </location>
</feature>
<evidence type="ECO:0000256" key="4">
    <source>
        <dbReference type="ARBA" id="ARBA00023125"/>
    </source>
</evidence>